<protein>
    <submittedName>
        <fullName evidence="9">DNA-binding NarL/FixJ family response regulator</fullName>
    </submittedName>
</protein>
<sequence length="305" mass="32890">MSSADARTVVLVVDDSPDTLAMLTAAIEPTGAVVLVAPDGESALASVQRVAPDLILLDAVMPGLDGFETCRRLKRMSALADVPIIFMTGLKETDRIVEGLEAGGVDYVTKPIVLDELFARIRVHIGNARRSRSARAALDTTGRYLFAASVSGRLLWSTPQASRLLALASPEGGGGEPVLPEAIARWLETRQEGRPDQNAMMLKLEAAGRTLSIAFVGRADRDEVLLRVTEESVAEQISVFREKLGVTSRESEVLLWIARGKSNRDIGDILGMSPRTVNKHLEQIYVKLGVENRAAAAAIAVRHMS</sequence>
<dbReference type="InterPro" id="IPR011006">
    <property type="entry name" value="CheY-like_superfamily"/>
</dbReference>
<dbReference type="InterPro" id="IPR016032">
    <property type="entry name" value="Sig_transdc_resp-reg_C-effctor"/>
</dbReference>
<evidence type="ECO:0000256" key="4">
    <source>
        <dbReference type="ARBA" id="ARBA00023125"/>
    </source>
</evidence>
<dbReference type="CDD" id="cd06170">
    <property type="entry name" value="LuxR_C_like"/>
    <property type="match status" value="1"/>
</dbReference>
<dbReference type="PROSITE" id="PS50110">
    <property type="entry name" value="RESPONSE_REGULATORY"/>
    <property type="match status" value="1"/>
</dbReference>
<dbReference type="GO" id="GO:0000976">
    <property type="term" value="F:transcription cis-regulatory region binding"/>
    <property type="evidence" value="ECO:0007669"/>
    <property type="project" value="TreeGrafter"/>
</dbReference>
<evidence type="ECO:0000256" key="5">
    <source>
        <dbReference type="ARBA" id="ARBA00023163"/>
    </source>
</evidence>
<reference evidence="9 10" key="1">
    <citation type="submission" date="2020-08" db="EMBL/GenBank/DDBJ databases">
        <title>Genomic Encyclopedia of Type Strains, Phase IV (KMG-IV): sequencing the most valuable type-strain genomes for metagenomic binning, comparative biology and taxonomic classification.</title>
        <authorList>
            <person name="Goeker M."/>
        </authorList>
    </citation>
    <scope>NUCLEOTIDE SEQUENCE [LARGE SCALE GENOMIC DNA]</scope>
    <source>
        <strain evidence="9 10">DSM 25481</strain>
    </source>
</reference>
<feature type="domain" description="HTH luxR-type" evidence="7">
    <location>
        <begin position="239"/>
        <end position="304"/>
    </location>
</feature>
<dbReference type="GO" id="GO:0005829">
    <property type="term" value="C:cytosol"/>
    <property type="evidence" value="ECO:0007669"/>
    <property type="project" value="TreeGrafter"/>
</dbReference>
<keyword evidence="10" id="KW-1185">Reference proteome</keyword>
<dbReference type="SUPFAM" id="SSF52172">
    <property type="entry name" value="CheY-like"/>
    <property type="match status" value="1"/>
</dbReference>
<dbReference type="PANTHER" id="PTHR48111">
    <property type="entry name" value="REGULATOR OF RPOS"/>
    <property type="match status" value="1"/>
</dbReference>
<dbReference type="PROSITE" id="PS50043">
    <property type="entry name" value="HTH_LUXR_2"/>
    <property type="match status" value="1"/>
</dbReference>
<keyword evidence="1 6" id="KW-0597">Phosphoprotein</keyword>
<gene>
    <name evidence="9" type="ORF">GGR24_002762</name>
</gene>
<feature type="domain" description="Response regulatory" evidence="8">
    <location>
        <begin position="9"/>
        <end position="125"/>
    </location>
</feature>
<dbReference type="InterPro" id="IPR001789">
    <property type="entry name" value="Sig_transdc_resp-reg_receiver"/>
</dbReference>
<dbReference type="Gene3D" id="1.10.10.10">
    <property type="entry name" value="Winged helix-like DNA-binding domain superfamily/Winged helix DNA-binding domain"/>
    <property type="match status" value="1"/>
</dbReference>
<name>A0A7W6D4D0_9HYPH</name>
<keyword evidence="5" id="KW-0804">Transcription</keyword>
<organism evidence="9 10">
    <name type="scientific">Hansschlegelia beijingensis</name>
    <dbReference type="NCBI Taxonomy" id="1133344"/>
    <lineage>
        <taxon>Bacteria</taxon>
        <taxon>Pseudomonadati</taxon>
        <taxon>Pseudomonadota</taxon>
        <taxon>Alphaproteobacteria</taxon>
        <taxon>Hyphomicrobiales</taxon>
        <taxon>Methylopilaceae</taxon>
        <taxon>Hansschlegelia</taxon>
    </lineage>
</organism>
<keyword evidence="4 9" id="KW-0238">DNA-binding</keyword>
<keyword evidence="3" id="KW-0805">Transcription regulation</keyword>
<dbReference type="GO" id="GO:0006355">
    <property type="term" value="P:regulation of DNA-templated transcription"/>
    <property type="evidence" value="ECO:0007669"/>
    <property type="project" value="InterPro"/>
</dbReference>
<dbReference type="InterPro" id="IPR039420">
    <property type="entry name" value="WalR-like"/>
</dbReference>
<evidence type="ECO:0000256" key="6">
    <source>
        <dbReference type="PROSITE-ProRule" id="PRU00169"/>
    </source>
</evidence>
<evidence type="ECO:0000313" key="10">
    <source>
        <dbReference type="Proteomes" id="UP000528964"/>
    </source>
</evidence>
<dbReference type="Proteomes" id="UP000528964">
    <property type="component" value="Unassembled WGS sequence"/>
</dbReference>
<dbReference type="AlphaFoldDB" id="A0A7W6D4D0"/>
<dbReference type="Gene3D" id="3.40.50.2300">
    <property type="match status" value="1"/>
</dbReference>
<keyword evidence="2" id="KW-0902">Two-component regulatory system</keyword>
<dbReference type="RefSeq" id="WP_183395933.1">
    <property type="nucleotide sequence ID" value="NZ_JACIDR010000004.1"/>
</dbReference>
<dbReference type="Pfam" id="PF00196">
    <property type="entry name" value="GerE"/>
    <property type="match status" value="1"/>
</dbReference>
<dbReference type="SMART" id="SM00448">
    <property type="entry name" value="REC"/>
    <property type="match status" value="1"/>
</dbReference>
<dbReference type="GO" id="GO:0000156">
    <property type="term" value="F:phosphorelay response regulator activity"/>
    <property type="evidence" value="ECO:0007669"/>
    <property type="project" value="TreeGrafter"/>
</dbReference>
<dbReference type="PRINTS" id="PR00038">
    <property type="entry name" value="HTHLUXR"/>
</dbReference>
<evidence type="ECO:0000259" key="8">
    <source>
        <dbReference type="PROSITE" id="PS50110"/>
    </source>
</evidence>
<evidence type="ECO:0000313" key="9">
    <source>
        <dbReference type="EMBL" id="MBB3974085.1"/>
    </source>
</evidence>
<dbReference type="InterPro" id="IPR000792">
    <property type="entry name" value="Tscrpt_reg_LuxR_C"/>
</dbReference>
<evidence type="ECO:0000259" key="7">
    <source>
        <dbReference type="PROSITE" id="PS50043"/>
    </source>
</evidence>
<accession>A0A7W6D4D0</accession>
<dbReference type="EMBL" id="JACIDR010000004">
    <property type="protein sequence ID" value="MBB3974085.1"/>
    <property type="molecule type" value="Genomic_DNA"/>
</dbReference>
<dbReference type="PANTHER" id="PTHR48111:SF1">
    <property type="entry name" value="TWO-COMPONENT RESPONSE REGULATOR ORR33"/>
    <property type="match status" value="1"/>
</dbReference>
<proteinExistence type="predicted"/>
<dbReference type="InterPro" id="IPR036388">
    <property type="entry name" value="WH-like_DNA-bd_sf"/>
</dbReference>
<evidence type="ECO:0000256" key="2">
    <source>
        <dbReference type="ARBA" id="ARBA00023012"/>
    </source>
</evidence>
<dbReference type="SMART" id="SM00421">
    <property type="entry name" value="HTH_LUXR"/>
    <property type="match status" value="1"/>
</dbReference>
<comment type="caution">
    <text evidence="9">The sequence shown here is derived from an EMBL/GenBank/DDBJ whole genome shotgun (WGS) entry which is preliminary data.</text>
</comment>
<dbReference type="Pfam" id="PF00072">
    <property type="entry name" value="Response_reg"/>
    <property type="match status" value="1"/>
</dbReference>
<evidence type="ECO:0000256" key="1">
    <source>
        <dbReference type="ARBA" id="ARBA00022553"/>
    </source>
</evidence>
<evidence type="ECO:0000256" key="3">
    <source>
        <dbReference type="ARBA" id="ARBA00023015"/>
    </source>
</evidence>
<feature type="modified residue" description="4-aspartylphosphate" evidence="6">
    <location>
        <position position="58"/>
    </location>
</feature>
<dbReference type="GO" id="GO:0032993">
    <property type="term" value="C:protein-DNA complex"/>
    <property type="evidence" value="ECO:0007669"/>
    <property type="project" value="TreeGrafter"/>
</dbReference>
<dbReference type="SUPFAM" id="SSF46894">
    <property type="entry name" value="C-terminal effector domain of the bipartite response regulators"/>
    <property type="match status" value="1"/>
</dbReference>